<evidence type="ECO:0000313" key="2">
    <source>
        <dbReference type="Proteomes" id="UP000887159"/>
    </source>
</evidence>
<comment type="caution">
    <text evidence="1">The sequence shown here is derived from an EMBL/GenBank/DDBJ whole genome shotgun (WGS) entry which is preliminary data.</text>
</comment>
<organism evidence="1 2">
    <name type="scientific">Trichonephila clavipes</name>
    <name type="common">Golden silk orbweaver</name>
    <name type="synonym">Nephila clavipes</name>
    <dbReference type="NCBI Taxonomy" id="2585209"/>
    <lineage>
        <taxon>Eukaryota</taxon>
        <taxon>Metazoa</taxon>
        <taxon>Ecdysozoa</taxon>
        <taxon>Arthropoda</taxon>
        <taxon>Chelicerata</taxon>
        <taxon>Arachnida</taxon>
        <taxon>Araneae</taxon>
        <taxon>Araneomorphae</taxon>
        <taxon>Entelegynae</taxon>
        <taxon>Araneoidea</taxon>
        <taxon>Nephilidae</taxon>
        <taxon>Trichonephila</taxon>
    </lineage>
</organism>
<gene>
    <name evidence="1" type="ORF">TNCV_1341771</name>
</gene>
<dbReference type="Proteomes" id="UP000887159">
    <property type="component" value="Unassembled WGS sequence"/>
</dbReference>
<proteinExistence type="predicted"/>
<sequence length="70" mass="7747">MLDNKTLSSQLHQPCRRGENCLTREPAAIRYASIRGVPSLLPPEQSPVSVRALDFSDWSEARLGEVLLGL</sequence>
<reference evidence="1" key="1">
    <citation type="submission" date="2020-08" db="EMBL/GenBank/DDBJ databases">
        <title>Multicomponent nature underlies the extraordinary mechanical properties of spider dragline silk.</title>
        <authorList>
            <person name="Kono N."/>
            <person name="Nakamura H."/>
            <person name="Mori M."/>
            <person name="Yoshida Y."/>
            <person name="Ohtoshi R."/>
            <person name="Malay A.D."/>
            <person name="Moran D.A.P."/>
            <person name="Tomita M."/>
            <person name="Numata K."/>
            <person name="Arakawa K."/>
        </authorList>
    </citation>
    <scope>NUCLEOTIDE SEQUENCE</scope>
</reference>
<evidence type="ECO:0000313" key="1">
    <source>
        <dbReference type="EMBL" id="GFY00079.1"/>
    </source>
</evidence>
<name>A0A8X6V5I5_TRICX</name>
<protein>
    <submittedName>
        <fullName evidence="1">Uncharacterized protein</fullName>
    </submittedName>
</protein>
<dbReference type="EMBL" id="BMAU01021216">
    <property type="protein sequence ID" value="GFY00079.1"/>
    <property type="molecule type" value="Genomic_DNA"/>
</dbReference>
<accession>A0A8X6V5I5</accession>
<dbReference type="AlphaFoldDB" id="A0A8X6V5I5"/>
<keyword evidence="2" id="KW-1185">Reference proteome</keyword>